<dbReference type="HAMAP" id="MF_00789">
    <property type="entry name" value="UPF0319"/>
    <property type="match status" value="1"/>
</dbReference>
<dbReference type="PANTHER" id="PTHR38108">
    <property type="entry name" value="UPF0319 PROTEIN YCCT"/>
    <property type="match status" value="1"/>
</dbReference>
<dbReference type="Pfam" id="PF09829">
    <property type="entry name" value="DUF2057"/>
    <property type="match status" value="1"/>
</dbReference>
<dbReference type="PANTHER" id="PTHR38108:SF1">
    <property type="entry name" value="UPF0319 PROTEIN YCCT"/>
    <property type="match status" value="1"/>
</dbReference>
<keyword evidence="5" id="KW-1185">Reference proteome</keyword>
<dbReference type="STRING" id="796620.VIBC2010_07044"/>
<sequence precursor="true">MKLKVAALTLLPLIVSSYASASVELQIPKQVDVLLVNGEKPDLSDGFFSSKESLTLPNGENQILFTYKPYFDQGKDRSILESNATIGTFTAADTKLEFVLPNYRNEQEGMRKIKDLQWGLNDINGKAIEVKQDTLTKDGIQFGRNFQDEMTKYNRNGGSAAITISASLMTQQTPSQSMNVDPNTAEEMLHFWYQKADIETQKRFKLYINQK</sequence>
<keyword evidence="2 3" id="KW-0732">Signal</keyword>
<dbReference type="EMBL" id="AEIU01000069">
    <property type="protein sequence ID" value="EFP96705.1"/>
    <property type="molecule type" value="Genomic_DNA"/>
</dbReference>
<evidence type="ECO:0000256" key="3">
    <source>
        <dbReference type="HAMAP-Rule" id="MF_00789"/>
    </source>
</evidence>
<comment type="similarity">
    <text evidence="1 3">Belongs to the UPF0319 family.</text>
</comment>
<gene>
    <name evidence="4" type="ORF">VIBC2010_07044</name>
</gene>
<comment type="caution">
    <text evidence="4">The sequence shown here is derived from an EMBL/GenBank/DDBJ whole genome shotgun (WGS) entry which is preliminary data.</text>
</comment>
<protein>
    <recommendedName>
        <fullName evidence="3">UPF0319 protein VIBC2010_07044</fullName>
    </recommendedName>
</protein>
<dbReference type="AlphaFoldDB" id="E3BJD6"/>
<feature type="chain" id="PRO_5009010700" description="UPF0319 protein VIBC2010_07044" evidence="3">
    <location>
        <begin position="22"/>
        <end position="211"/>
    </location>
</feature>
<name>E3BJD6_9VIBR</name>
<evidence type="ECO:0000256" key="2">
    <source>
        <dbReference type="ARBA" id="ARBA00022729"/>
    </source>
</evidence>
<evidence type="ECO:0000313" key="4">
    <source>
        <dbReference type="EMBL" id="EFP96705.1"/>
    </source>
</evidence>
<evidence type="ECO:0000256" key="1">
    <source>
        <dbReference type="ARBA" id="ARBA00008490"/>
    </source>
</evidence>
<dbReference type="OrthoDB" id="7058190at2"/>
<dbReference type="eggNOG" id="COG3110">
    <property type="taxonomic scope" value="Bacteria"/>
</dbReference>
<reference evidence="4 5" key="1">
    <citation type="journal article" date="2012" name="Int. J. Syst. Evol. Microbiol.">
        <title>Vibrio caribbeanicus sp. nov., isolated from the marine sponge Scleritoderma cyanea.</title>
        <authorList>
            <person name="Hoffmann M."/>
            <person name="Monday S.R."/>
            <person name="Allard M.W."/>
            <person name="Strain E.A."/>
            <person name="Whittaker P."/>
            <person name="Naum M."/>
            <person name="McCarthy P.J."/>
            <person name="Lopez J.V."/>
            <person name="Fischer M."/>
            <person name="Brown E.W."/>
        </authorList>
    </citation>
    <scope>NUCLEOTIDE SEQUENCE [LARGE SCALE GENOMIC DNA]</scope>
    <source>
        <strain evidence="4 5">ATCC BAA-2122</strain>
    </source>
</reference>
<dbReference type="RefSeq" id="WP_009601135.1">
    <property type="nucleotide sequence ID" value="NZ_AEIU01000069.1"/>
</dbReference>
<dbReference type="InterPro" id="IPR018635">
    <property type="entry name" value="UPF0319"/>
</dbReference>
<proteinExistence type="inferred from homology"/>
<accession>E3BJD6</accession>
<dbReference type="Proteomes" id="UP000002943">
    <property type="component" value="Unassembled WGS sequence"/>
</dbReference>
<feature type="signal peptide" evidence="3">
    <location>
        <begin position="1"/>
        <end position="21"/>
    </location>
</feature>
<evidence type="ECO:0000313" key="5">
    <source>
        <dbReference type="Proteomes" id="UP000002943"/>
    </source>
</evidence>
<organism evidence="4 5">
    <name type="scientific">Vibrio caribbeanicus ATCC BAA-2122</name>
    <dbReference type="NCBI Taxonomy" id="796620"/>
    <lineage>
        <taxon>Bacteria</taxon>
        <taxon>Pseudomonadati</taxon>
        <taxon>Pseudomonadota</taxon>
        <taxon>Gammaproteobacteria</taxon>
        <taxon>Vibrionales</taxon>
        <taxon>Vibrionaceae</taxon>
        <taxon>Vibrio</taxon>
    </lineage>
</organism>